<dbReference type="PANTHER" id="PTHR34145:SF8">
    <property type="entry name" value="OS05G0538250 PROTEIN"/>
    <property type="match status" value="1"/>
</dbReference>
<dbReference type="Pfam" id="PF00646">
    <property type="entry name" value="F-box"/>
    <property type="match status" value="1"/>
</dbReference>
<feature type="compositionally biased region" description="Polar residues" evidence="1">
    <location>
        <begin position="14"/>
        <end position="25"/>
    </location>
</feature>
<proteinExistence type="predicted"/>
<evidence type="ECO:0000259" key="2">
    <source>
        <dbReference type="PROSITE" id="PS50181"/>
    </source>
</evidence>
<dbReference type="Gene3D" id="1.20.1280.50">
    <property type="match status" value="1"/>
</dbReference>
<feature type="region of interest" description="Disordered" evidence="1">
    <location>
        <begin position="1"/>
        <end position="25"/>
    </location>
</feature>
<dbReference type="STRING" id="4555.A0A368S7R5"/>
<reference evidence="3" key="2">
    <citation type="submission" date="2015-07" db="EMBL/GenBank/DDBJ databases">
        <authorList>
            <person name="Noorani M."/>
        </authorList>
    </citation>
    <scope>NUCLEOTIDE SEQUENCE</scope>
    <source>
        <strain evidence="3">Yugu1</strain>
    </source>
</reference>
<accession>A0A368S7R5</accession>
<evidence type="ECO:0000256" key="1">
    <source>
        <dbReference type="SAM" id="MobiDB-lite"/>
    </source>
</evidence>
<name>A0A368S7R5_SETIT</name>
<evidence type="ECO:0000313" key="3">
    <source>
        <dbReference type="EMBL" id="RCV38383.1"/>
    </source>
</evidence>
<feature type="domain" description="F-box" evidence="2">
    <location>
        <begin position="36"/>
        <end position="69"/>
    </location>
</feature>
<gene>
    <name evidence="3" type="ORF">SETIT_8G137500v2</name>
</gene>
<dbReference type="PANTHER" id="PTHR34145">
    <property type="entry name" value="OS02G0105600 PROTEIN"/>
    <property type="match status" value="1"/>
</dbReference>
<dbReference type="AlphaFoldDB" id="A0A368S7R5"/>
<dbReference type="InterPro" id="IPR032675">
    <property type="entry name" value="LRR_dom_sf"/>
</dbReference>
<dbReference type="SUPFAM" id="SSF81383">
    <property type="entry name" value="F-box domain"/>
    <property type="match status" value="1"/>
</dbReference>
<dbReference type="EMBL" id="CM003535">
    <property type="protein sequence ID" value="RCV38383.1"/>
    <property type="molecule type" value="Genomic_DNA"/>
</dbReference>
<protein>
    <recommendedName>
        <fullName evidence="2">F-box domain-containing protein</fullName>
    </recommendedName>
</protein>
<dbReference type="KEGG" id="sita:101786677"/>
<organism evidence="3">
    <name type="scientific">Setaria italica</name>
    <name type="common">Foxtail millet</name>
    <name type="synonym">Panicum italicum</name>
    <dbReference type="NCBI Taxonomy" id="4555"/>
    <lineage>
        <taxon>Eukaryota</taxon>
        <taxon>Viridiplantae</taxon>
        <taxon>Streptophyta</taxon>
        <taxon>Embryophyta</taxon>
        <taxon>Tracheophyta</taxon>
        <taxon>Spermatophyta</taxon>
        <taxon>Magnoliopsida</taxon>
        <taxon>Liliopsida</taxon>
        <taxon>Poales</taxon>
        <taxon>Poaceae</taxon>
        <taxon>PACMAD clade</taxon>
        <taxon>Panicoideae</taxon>
        <taxon>Panicodae</taxon>
        <taxon>Paniceae</taxon>
        <taxon>Cenchrinae</taxon>
        <taxon>Setaria</taxon>
    </lineage>
</organism>
<dbReference type="Pfam" id="PF23622">
    <property type="entry name" value="LRR_At1g61320_AtMIF1"/>
    <property type="match status" value="1"/>
</dbReference>
<dbReference type="InterPro" id="IPR001810">
    <property type="entry name" value="F-box_dom"/>
</dbReference>
<dbReference type="SUPFAM" id="SSF52047">
    <property type="entry name" value="RNI-like"/>
    <property type="match status" value="1"/>
</dbReference>
<dbReference type="OrthoDB" id="673865at2759"/>
<reference evidence="3" key="1">
    <citation type="journal article" date="2012" name="Nat. Biotechnol.">
        <title>Reference genome sequence of the model plant Setaria.</title>
        <authorList>
            <person name="Bennetzen J.L."/>
            <person name="Schmutz J."/>
            <person name="Wang H."/>
            <person name="Percifield R."/>
            <person name="Hawkins J."/>
            <person name="Pontaroli A.C."/>
            <person name="Estep M."/>
            <person name="Feng L."/>
            <person name="Vaughn J.N."/>
            <person name="Grimwood J."/>
            <person name="Jenkins J."/>
            <person name="Barry K."/>
            <person name="Lindquist E."/>
            <person name="Hellsten U."/>
            <person name="Deshpande S."/>
            <person name="Wang X."/>
            <person name="Wu X."/>
            <person name="Mitros T."/>
            <person name="Triplett J."/>
            <person name="Yang X."/>
            <person name="Ye C.Y."/>
            <person name="Mauro-Herrera M."/>
            <person name="Wang L."/>
            <person name="Li P."/>
            <person name="Sharma M."/>
            <person name="Sharma R."/>
            <person name="Ronald P.C."/>
            <person name="Panaud O."/>
            <person name="Kellogg E.A."/>
            <person name="Brutnell T.P."/>
            <person name="Doust A.N."/>
            <person name="Tuskan G.A."/>
            <person name="Rokhsar D."/>
            <person name="Devos K.M."/>
        </authorList>
    </citation>
    <scope>NUCLEOTIDE SEQUENCE [LARGE SCALE GENOMIC DNA]</scope>
    <source>
        <strain evidence="3">Yugu1</strain>
    </source>
</reference>
<dbReference type="Gene3D" id="3.80.10.10">
    <property type="entry name" value="Ribonuclease Inhibitor"/>
    <property type="match status" value="1"/>
</dbReference>
<dbReference type="InterPro" id="IPR053772">
    <property type="entry name" value="At1g61320/At1g61330-like"/>
</dbReference>
<dbReference type="InterPro" id="IPR055357">
    <property type="entry name" value="LRR_At1g61320_AtMIF1"/>
</dbReference>
<dbReference type="InterPro" id="IPR036047">
    <property type="entry name" value="F-box-like_dom_sf"/>
</dbReference>
<sequence>MYTGTCRKRELQPEPSSASLQGHTSQDEQCLQVMGHFMLDRLPEDIVDNLFSYLPIEDAARAACVSRRYLRSWRRYPRLLFNNKTVGYDKLSMHLDEDTRALEDEQYRQDKIESHFVNKINHVLENHSGFGMKVLILQLYPCANIDASYFDKWLRIAVKPGIEELALEMAVFNKRADYNFPIFLLSNEIGGATLESLRLTSCAFHPTASLGCNRSLTSIYLSFVRITGEELGQFVSNCFALARLSIYKCNDLICFKAPCVLHHLNHFHVTQCKMLQVIEIRAPKLSTFDCGDNLMQISLGAEVKHIRMIGSKPNTLCHARAEIPCFMPAVERLTVESICEKVKTPIMSSKFLLLKYLDIFLVDVQLYRQDYFSLVSFLEASPALETFMLRVETGYVLRSDSVLKDLDKDQLHLRQMPECLHYNLKNVMMTGFSSAKSLIELTSHIVRNASALVCMTLDTAWGCGRRTTKTDKCEHMSKEGLMEAQRALEAVNRCIEGIVPSSTNFKALEPCCQCGG</sequence>
<dbReference type="PROSITE" id="PS50181">
    <property type="entry name" value="FBOX"/>
    <property type="match status" value="1"/>
</dbReference>